<organism evidence="2">
    <name type="scientific">Micromonospora carbonacea</name>
    <dbReference type="NCBI Taxonomy" id="47853"/>
    <lineage>
        <taxon>Bacteria</taxon>
        <taxon>Bacillati</taxon>
        <taxon>Actinomycetota</taxon>
        <taxon>Actinomycetes</taxon>
        <taxon>Micromonosporales</taxon>
        <taxon>Micromonosporaceae</taxon>
        <taxon>Micromonospora</taxon>
    </lineage>
</organism>
<proteinExistence type="predicted"/>
<reference evidence="2" key="1">
    <citation type="submission" date="2020-08" db="EMBL/GenBank/DDBJ databases">
        <title>A bifunctional nitrone conjugated secondary metabolite targeting the ribosome.</title>
        <authorList>
            <person name="Limbrick E.M."/>
            <person name="Graf M."/>
            <person name="Derewacz D.K."/>
            <person name="Nguyen F."/>
            <person name="Spraggins J.M."/>
            <person name="Wieland M."/>
            <person name="Ynigez-Gutierrez A.E."/>
            <person name="Reisman B.J."/>
            <person name="Zinshteyn B."/>
            <person name="McCulloch K."/>
            <person name="Iverson T.M."/>
            <person name="Green R."/>
            <person name="Wilson D.N."/>
            <person name="Bachmann B.O."/>
        </authorList>
    </citation>
    <scope>NUCLEOTIDE SEQUENCE</scope>
    <source>
        <strain evidence="2">Africana</strain>
    </source>
</reference>
<feature type="region of interest" description="Disordered" evidence="1">
    <location>
        <begin position="58"/>
        <end position="81"/>
    </location>
</feature>
<evidence type="ECO:0000313" key="2">
    <source>
        <dbReference type="EMBL" id="QLJ96910.1"/>
    </source>
</evidence>
<protein>
    <submittedName>
        <fullName evidence="2">Uncharacterized protein</fullName>
    </submittedName>
</protein>
<sequence>MDLPLLPHCWQVRLVLPLLTEVTATTRKDAFQAAEATVEAALNAELAGRIEWDECERETADAGGFGPTPSKNLAHGRHLAR</sequence>
<dbReference type="AlphaFoldDB" id="A0A7D6CCN0"/>
<gene>
    <name evidence="2" type="ORF">HZU44_18700</name>
</gene>
<dbReference type="EMBL" id="CP058905">
    <property type="protein sequence ID" value="QLJ96910.1"/>
    <property type="molecule type" value="Genomic_DNA"/>
</dbReference>
<accession>A0A7D6CCN0</accession>
<name>A0A7D6CCN0_9ACTN</name>
<evidence type="ECO:0000256" key="1">
    <source>
        <dbReference type="SAM" id="MobiDB-lite"/>
    </source>
</evidence>